<gene>
    <name evidence="1" type="ORF">SAMN05216412_11264</name>
</gene>
<organism evidence="1 2">
    <name type="scientific">Nitrosospira multiformis</name>
    <dbReference type="NCBI Taxonomy" id="1231"/>
    <lineage>
        <taxon>Bacteria</taxon>
        <taxon>Pseudomonadati</taxon>
        <taxon>Pseudomonadota</taxon>
        <taxon>Betaproteobacteria</taxon>
        <taxon>Nitrosomonadales</taxon>
        <taxon>Nitrosomonadaceae</taxon>
        <taxon>Nitrosospira</taxon>
    </lineage>
</organism>
<dbReference type="EMBL" id="FOHI01000012">
    <property type="protein sequence ID" value="SET67964.1"/>
    <property type="molecule type" value="Genomic_DNA"/>
</dbReference>
<name>A0A1I0GAA6_9PROT</name>
<dbReference type="AlphaFoldDB" id="A0A1I0GAA6"/>
<reference evidence="1 2" key="1">
    <citation type="submission" date="2016-10" db="EMBL/GenBank/DDBJ databases">
        <authorList>
            <person name="de Groot N.N."/>
        </authorList>
    </citation>
    <scope>NUCLEOTIDE SEQUENCE [LARGE SCALE GENOMIC DNA]</scope>
    <source>
        <strain evidence="1 2">Nl7</strain>
    </source>
</reference>
<protein>
    <submittedName>
        <fullName evidence="1">Uncharacterized protein</fullName>
    </submittedName>
</protein>
<dbReference type="Proteomes" id="UP000183339">
    <property type="component" value="Unassembled WGS sequence"/>
</dbReference>
<accession>A0A1I0GAA6</accession>
<evidence type="ECO:0000313" key="2">
    <source>
        <dbReference type="Proteomes" id="UP000183339"/>
    </source>
</evidence>
<sequence>MNAPLNRSLLHVASPRECNTQQPPQYHATSYATTTQQPPAKPVSLLDLARNKLCNNHATSFKKDAQQAHQKKGVDVARLELINLVRFIADFHAFTEEEHDEALTIALADFDNALVCFRALKQDALSMASSTGFKPAGNTYPSTEAKELNLNLSEAERETA</sequence>
<proteinExistence type="predicted"/>
<evidence type="ECO:0000313" key="1">
    <source>
        <dbReference type="EMBL" id="SET67964.1"/>
    </source>
</evidence>